<accession>F9WJ15</accession>
<evidence type="ECO:0000256" key="8">
    <source>
        <dbReference type="ARBA" id="ARBA00023288"/>
    </source>
</evidence>
<comment type="subcellular location">
    <subcellularLocation>
        <location evidence="2">Cell membrane</location>
        <topology evidence="2">Lipid-anchor</topology>
        <topology evidence="2">GPI-anchor</topology>
    </subcellularLocation>
</comment>
<evidence type="ECO:0000256" key="10">
    <source>
        <dbReference type="SAM" id="SignalP"/>
    </source>
</evidence>
<protein>
    <submittedName>
        <fullName evidence="12">Variant surface glycoprotein</fullName>
    </submittedName>
</protein>
<dbReference type="EMBL" id="CAEQ01002670">
    <property type="protein sequence ID" value="CCD17316.1"/>
    <property type="molecule type" value="Genomic_DNA"/>
</dbReference>
<evidence type="ECO:0000256" key="3">
    <source>
        <dbReference type="ARBA" id="ARBA00022475"/>
    </source>
</evidence>
<dbReference type="InterPro" id="IPR025932">
    <property type="entry name" value="Trypano_VSG_B_N_dom"/>
</dbReference>
<evidence type="ECO:0000256" key="2">
    <source>
        <dbReference type="ARBA" id="ARBA00004609"/>
    </source>
</evidence>
<dbReference type="GO" id="GO:0098552">
    <property type="term" value="C:side of membrane"/>
    <property type="evidence" value="ECO:0007669"/>
    <property type="project" value="UniProtKB-KW"/>
</dbReference>
<gene>
    <name evidence="12" type="ORF">TCIL3000_0_21440</name>
</gene>
<evidence type="ECO:0000256" key="6">
    <source>
        <dbReference type="ARBA" id="ARBA00023136"/>
    </source>
</evidence>
<keyword evidence="8" id="KW-0449">Lipoprotein</keyword>
<proteinExistence type="predicted"/>
<feature type="signal peptide" evidence="10">
    <location>
        <begin position="1"/>
        <end position="17"/>
    </location>
</feature>
<keyword evidence="13" id="KW-1185">Reference proteome</keyword>
<keyword evidence="6" id="KW-0472">Membrane</keyword>
<comment type="function">
    <text evidence="1">VSG forms a coat on the surface of the parasite. The trypanosome evades the immune response of the host by expressing a series of antigenically distinct VSGs from an estimated 1000 VSG genes.</text>
</comment>
<dbReference type="Pfam" id="PF13206">
    <property type="entry name" value="VSG_B"/>
    <property type="match status" value="1"/>
</dbReference>
<evidence type="ECO:0000256" key="9">
    <source>
        <dbReference type="SAM" id="MobiDB-lite"/>
    </source>
</evidence>
<keyword evidence="4" id="KW-0336">GPI-anchor</keyword>
<feature type="compositionally biased region" description="Basic and acidic residues" evidence="9">
    <location>
        <begin position="305"/>
        <end position="316"/>
    </location>
</feature>
<evidence type="ECO:0000256" key="1">
    <source>
        <dbReference type="ARBA" id="ARBA00002523"/>
    </source>
</evidence>
<reference evidence="12 13" key="2">
    <citation type="journal article" date="2012" name="Proc. Natl. Acad. Sci. U.S.A.">
        <title>Antigenic diversity is generated by distinct evolutionary mechanisms in African trypanosome species.</title>
        <authorList>
            <person name="Jackson A.P."/>
            <person name="Berry A."/>
            <person name="Aslett M."/>
            <person name="Allison H.C."/>
            <person name="Burton P."/>
            <person name="Vavrova-Anderson J."/>
            <person name="Brown R."/>
            <person name="Browne H."/>
            <person name="Corton N."/>
            <person name="Hauser H."/>
            <person name="Gamble J."/>
            <person name="Gilderthorp R."/>
            <person name="Marcello L."/>
            <person name="McQuillan J."/>
            <person name="Otto T.D."/>
            <person name="Quail M.A."/>
            <person name="Sanders M.J."/>
            <person name="van Tonder A."/>
            <person name="Ginger M.L."/>
            <person name="Field M.C."/>
            <person name="Barry J.D."/>
            <person name="Hertz-Fowler C."/>
            <person name="Berriman M."/>
        </authorList>
    </citation>
    <scope>NUCLEOTIDE SEQUENCE [LARGE SCALE GENOMIC DNA]</scope>
    <source>
        <strain evidence="12 13">IL3000</strain>
    </source>
</reference>
<evidence type="ECO:0000256" key="7">
    <source>
        <dbReference type="ARBA" id="ARBA00023180"/>
    </source>
</evidence>
<dbReference type="Proteomes" id="UP000000702">
    <property type="component" value="Unassembled WGS sequence"/>
</dbReference>
<name>F9WJ15_TRYCI</name>
<evidence type="ECO:0000313" key="13">
    <source>
        <dbReference type="Proteomes" id="UP000000702"/>
    </source>
</evidence>
<keyword evidence="3" id="KW-1003">Cell membrane</keyword>
<evidence type="ECO:0000313" key="12">
    <source>
        <dbReference type="EMBL" id="CCD17316.1"/>
    </source>
</evidence>
<evidence type="ECO:0000256" key="4">
    <source>
        <dbReference type="ARBA" id="ARBA00022622"/>
    </source>
</evidence>
<feature type="domain" description="Trypanosome variant surface glycoprotein B-type N-terminal" evidence="11">
    <location>
        <begin position="51"/>
        <end position="275"/>
    </location>
</feature>
<keyword evidence="5 10" id="KW-0732">Signal</keyword>
<dbReference type="AlphaFoldDB" id="F9WJ15"/>
<comment type="caution">
    <text evidence="12">The sequence shown here is derived from an EMBL/GenBank/DDBJ whole genome shotgun (WGS) entry which is preliminary data.</text>
</comment>
<reference evidence="13" key="1">
    <citation type="submission" date="2011-07" db="EMBL/GenBank/DDBJ databases">
        <title>Divergent evolution of antigenic variation in African trypanosomes.</title>
        <authorList>
            <person name="Jackson A.P."/>
            <person name="Berry A."/>
            <person name="Allison H.C."/>
            <person name="Burton P."/>
            <person name="Anderson J."/>
            <person name="Aslett M."/>
            <person name="Brown R."/>
            <person name="Corton N."/>
            <person name="Harris D."/>
            <person name="Hauser H."/>
            <person name="Gamble J."/>
            <person name="Gilderthorp R."/>
            <person name="McQuillan J."/>
            <person name="Quail M.A."/>
            <person name="Sanders M."/>
            <person name="Van Tonder A."/>
            <person name="Ginger M.L."/>
            <person name="Donelson J.E."/>
            <person name="Field M.C."/>
            <person name="Barry J.D."/>
            <person name="Berriman M."/>
            <person name="Hertz-Fowler C."/>
        </authorList>
    </citation>
    <scope>NUCLEOTIDE SEQUENCE [LARGE SCALE GENOMIC DNA]</scope>
    <source>
        <strain evidence="13">IL3000</strain>
    </source>
</reference>
<keyword evidence="7" id="KW-0325">Glycoprotein</keyword>
<evidence type="ECO:0000256" key="5">
    <source>
        <dbReference type="ARBA" id="ARBA00022729"/>
    </source>
</evidence>
<dbReference type="GO" id="GO:0005886">
    <property type="term" value="C:plasma membrane"/>
    <property type="evidence" value="ECO:0007669"/>
    <property type="project" value="UniProtKB-SubCell"/>
</dbReference>
<feature type="chain" id="PRO_5003390411" evidence="10">
    <location>
        <begin position="18"/>
        <end position="340"/>
    </location>
</feature>
<organism evidence="12 13">
    <name type="scientific">Trypanosoma congolense (strain IL3000)</name>
    <dbReference type="NCBI Taxonomy" id="1068625"/>
    <lineage>
        <taxon>Eukaryota</taxon>
        <taxon>Discoba</taxon>
        <taxon>Euglenozoa</taxon>
        <taxon>Kinetoplastea</taxon>
        <taxon>Metakinetoplastina</taxon>
        <taxon>Trypanosomatida</taxon>
        <taxon>Trypanosomatidae</taxon>
        <taxon>Trypanosoma</taxon>
        <taxon>Nannomonas</taxon>
    </lineage>
</organism>
<sequence>MMKFWIVVMVFVELVSAESGDTDHNRAQHDAICTLLQIAVDKWVSGGASLTEPLRTALEKTIFGEGVEPKIETLKSGLPAGYATVVDQFDSRSVACGQPHYDIGDGQILHQVRWSGHSATHDLVCLCTVGDGGWPLNETSINNLCGKTLSDLGGEEKKGWHGEGSGKPQIEATWKNVTVPCLKEEKGKDLKQTLSDFLRKLENKSIHAYPNRYQLGKGEPGEIYACTGSPLRGVCVEYYNSTTTLYPLPWWSELEKAIQKDEEIQEQKKRDEEKKRKQQDEAEQQNSQKPETLKSGHPTTNQTEGSHKDNPTDTIRRYNLTSGTPISMPSTWLLSVAILI</sequence>
<evidence type="ECO:0000259" key="11">
    <source>
        <dbReference type="Pfam" id="PF13206"/>
    </source>
</evidence>
<feature type="compositionally biased region" description="Basic and acidic residues" evidence="9">
    <location>
        <begin position="262"/>
        <end position="280"/>
    </location>
</feature>
<feature type="region of interest" description="Disordered" evidence="9">
    <location>
        <begin position="262"/>
        <end position="322"/>
    </location>
</feature>
<dbReference type="VEuPathDB" id="TriTrypDB:TcIL3000_0_21440"/>